<feature type="binding site" evidence="9 10">
    <location>
        <position position="252"/>
    </location>
    <ligand>
        <name>substrate</name>
    </ligand>
</feature>
<feature type="active site" evidence="9">
    <location>
        <position position="108"/>
    </location>
</feature>
<comment type="function">
    <text evidence="9">Involved in the biosynthesis of branched-chain amino acids (BCAA). Catalyzes an alkyl-migration followed by a ketol-acid reduction of (S)-2-acetolactate (S2AL) to yield (R)-2,3-dihydroxy-isovalerate. In the isomerase reaction, S2AL is rearranged via a Mg-dependent methyl migration to produce 3-hydroxy-3-methyl-2-ketobutyrate (HMKB). In the reductase reaction, this 2-ketoacid undergoes a metal-dependent reduction by NADPH to yield (R)-2,3-dihydroxy-isovalerate.</text>
</comment>
<keyword evidence="7 9" id="KW-0560">Oxidoreductase</keyword>
<dbReference type="NCBIfam" id="TIGR00465">
    <property type="entry name" value="ilvC"/>
    <property type="match status" value="1"/>
</dbReference>
<keyword evidence="5 9" id="KW-0479">Metal-binding</keyword>
<reference evidence="13 14" key="1">
    <citation type="submission" date="2009-12" db="EMBL/GenBank/DDBJ databases">
        <title>Complete sequence of Thermotoga petrophila RKU-1.</title>
        <authorList>
            <consortium name="US DOE Joint Genome Institute"/>
            <person name="Lucas S."/>
            <person name="Copeland A."/>
            <person name="Lapidus A."/>
            <person name="Glavina del Rio T."/>
            <person name="Dalin E."/>
            <person name="Tice H."/>
            <person name="Bruce D."/>
            <person name="Goodwin L."/>
            <person name="Pitluck S."/>
            <person name="Munk A.C."/>
            <person name="Brettin T."/>
            <person name="Detter J.C."/>
            <person name="Han C."/>
            <person name="Tapia R."/>
            <person name="Larimer F."/>
            <person name="Land M."/>
            <person name="Hauser L."/>
            <person name="Kyrpides N."/>
            <person name="Mikhailova N."/>
            <person name="Nelson K.E."/>
            <person name="Gogarten J.P."/>
            <person name="Noll K.M."/>
        </authorList>
    </citation>
    <scope>NUCLEOTIDE SEQUENCE [LARGE SCALE GENOMIC DNA]</scope>
    <source>
        <strain evidence="14">ATCC BAA-489 / DSM 13996 / JCM 10882 / RKU-10</strain>
    </source>
</reference>
<feature type="domain" description="KARI C-terminal knotted" evidence="12">
    <location>
        <begin position="183"/>
        <end position="328"/>
    </location>
</feature>
<feature type="binding site" evidence="9">
    <location>
        <begin position="25"/>
        <end position="28"/>
    </location>
    <ligand>
        <name>NADP(+)</name>
        <dbReference type="ChEBI" id="CHEBI:58349"/>
    </ligand>
</feature>
<evidence type="ECO:0000313" key="14">
    <source>
        <dbReference type="Proteomes" id="UP000000940"/>
    </source>
</evidence>
<evidence type="ECO:0000259" key="11">
    <source>
        <dbReference type="PROSITE" id="PS51850"/>
    </source>
</evidence>
<keyword evidence="4 9" id="KW-0028">Amino-acid biosynthesis</keyword>
<sequence length="336" mass="38017">MAVIYYDKDADLNLIKDKKIAIIGYGSQGHAHALNLKDSGLNVVVGLREGSKSWKKAEEQGLTVKAIEEAAKEADIIMILIPDEHQPEIYKKYIEKHLTEGKMLMFAHGFNIHYHQIIPPKNVDVTMIAPKSPGHIVRREYVEGRGVPALVAVYQDYTGKAKDIALAYAKGIGVTRAGVIETTFKEETETDLFGEQAVLCGGVTALIKAGFETLVDAGYQPEIAYFECLNELKLIVDLIYEGGLSFMRYSVSNTAEYGDYISQEKIVTKEVRENMKQMLKDIQTGKFAKDWILENQAGRPYFYTMRKKESEHLIEKVGKELRKMMPWLKERNVDEE</sequence>
<dbReference type="PROSITE" id="PS51850">
    <property type="entry name" value="KARI_N"/>
    <property type="match status" value="1"/>
</dbReference>
<dbReference type="InterPro" id="IPR008927">
    <property type="entry name" value="6-PGluconate_DH-like_C_sf"/>
</dbReference>
<dbReference type="GO" id="GO:0009099">
    <property type="term" value="P:L-valine biosynthetic process"/>
    <property type="evidence" value="ECO:0007669"/>
    <property type="project" value="UniProtKB-UniRule"/>
</dbReference>
<feature type="binding site" evidence="9 10">
    <location>
        <position position="191"/>
    </location>
    <ligand>
        <name>Mg(2+)</name>
        <dbReference type="ChEBI" id="CHEBI:18420"/>
        <label>2</label>
    </ligand>
</feature>
<dbReference type="GO" id="GO:0000287">
    <property type="term" value="F:magnesium ion binding"/>
    <property type="evidence" value="ECO:0007669"/>
    <property type="project" value="UniProtKB-UniRule"/>
</dbReference>
<dbReference type="Pfam" id="PF07991">
    <property type="entry name" value="KARI_N"/>
    <property type="match status" value="1"/>
</dbReference>
<dbReference type="InterPro" id="IPR000506">
    <property type="entry name" value="KARI_C"/>
</dbReference>
<dbReference type="GO" id="GO:0005829">
    <property type="term" value="C:cytosol"/>
    <property type="evidence" value="ECO:0007669"/>
    <property type="project" value="TreeGrafter"/>
</dbReference>
<dbReference type="GO" id="GO:0016853">
    <property type="term" value="F:isomerase activity"/>
    <property type="evidence" value="ECO:0007669"/>
    <property type="project" value="UniProtKB-KW"/>
</dbReference>
<dbReference type="GO" id="GO:0009097">
    <property type="term" value="P:isoleucine biosynthetic process"/>
    <property type="evidence" value="ECO:0007669"/>
    <property type="project" value="UniProtKB-UniRule"/>
</dbReference>
<comment type="pathway">
    <text evidence="2 9">Amino-acid biosynthesis; L-isoleucine biosynthesis; L-isoleucine from 2-oxobutanoate: step 2/4.</text>
</comment>
<dbReference type="InterPro" id="IPR036291">
    <property type="entry name" value="NAD(P)-bd_dom_sf"/>
</dbReference>
<evidence type="ECO:0000256" key="5">
    <source>
        <dbReference type="ARBA" id="ARBA00022723"/>
    </source>
</evidence>
<dbReference type="HOGENOM" id="CLU_033821_0_1_0"/>
<evidence type="ECO:0000256" key="7">
    <source>
        <dbReference type="ARBA" id="ARBA00023002"/>
    </source>
</evidence>
<dbReference type="NCBIfam" id="NF004017">
    <property type="entry name" value="PRK05479.1"/>
    <property type="match status" value="1"/>
</dbReference>
<protein>
    <recommendedName>
        <fullName evidence="9">Ketol-acid reductoisomerase (NADP(+))</fullName>
        <shortName evidence="9">KARI</shortName>
        <ecNumber evidence="9">1.1.1.86</ecNumber>
    </recommendedName>
    <alternativeName>
        <fullName evidence="9">Acetohydroxy-acid isomeroreductase</fullName>
        <shortName evidence="9">AHIR</shortName>
    </alternativeName>
    <alternativeName>
        <fullName evidence="9">Alpha-keto-beta-hydroxylacyl reductoisomerase</fullName>
    </alternativeName>
</protein>
<keyword evidence="9" id="KW-0521">NADP</keyword>
<dbReference type="UniPathway" id="UPA00049">
    <property type="reaction ID" value="UER00060"/>
</dbReference>
<keyword evidence="8 9" id="KW-0100">Branched-chain amino acid biosynthesis</keyword>
<dbReference type="PANTHER" id="PTHR21371:SF1">
    <property type="entry name" value="KETOL-ACID REDUCTOISOMERASE, MITOCHONDRIAL"/>
    <property type="match status" value="1"/>
</dbReference>
<dbReference type="GO" id="GO:0004455">
    <property type="term" value="F:ketol-acid reductoisomerase activity"/>
    <property type="evidence" value="ECO:0007669"/>
    <property type="project" value="UniProtKB-UniRule"/>
</dbReference>
<dbReference type="Proteomes" id="UP000000940">
    <property type="component" value="Chromosome"/>
</dbReference>
<feature type="binding site" evidence="9 10">
    <location>
        <position position="227"/>
    </location>
    <ligand>
        <name>Mg(2+)</name>
        <dbReference type="ChEBI" id="CHEBI:18420"/>
        <label>2</label>
    </ligand>
</feature>
<dbReference type="Pfam" id="PF01450">
    <property type="entry name" value="KARI_C"/>
    <property type="match status" value="1"/>
</dbReference>
<keyword evidence="13" id="KW-0413">Isomerase</keyword>
<dbReference type="EC" id="1.1.1.86" evidence="9"/>
<dbReference type="PIRSF" id="PIRSF000116">
    <property type="entry name" value="IlvC_gammaproteo"/>
    <property type="match status" value="1"/>
</dbReference>
<evidence type="ECO:0000256" key="3">
    <source>
        <dbReference type="ARBA" id="ARBA00010318"/>
    </source>
</evidence>
<gene>
    <name evidence="9" type="primary">ilvC</name>
    <name evidence="13" type="ordered locus">Tnap_0330</name>
</gene>
<dbReference type="Gene3D" id="6.10.240.10">
    <property type="match status" value="1"/>
</dbReference>
<dbReference type="RefSeq" id="WP_012895927.1">
    <property type="nucleotide sequence ID" value="NC_013642.1"/>
</dbReference>
<dbReference type="PANTHER" id="PTHR21371">
    <property type="entry name" value="KETOL-ACID REDUCTOISOMERASE, MITOCHONDRIAL"/>
    <property type="match status" value="1"/>
</dbReference>
<feature type="binding site" evidence="9">
    <location>
        <position position="53"/>
    </location>
    <ligand>
        <name>NADP(+)</name>
        <dbReference type="ChEBI" id="CHEBI:58349"/>
    </ligand>
</feature>
<feature type="binding site" evidence="9">
    <location>
        <position position="51"/>
    </location>
    <ligand>
        <name>NADP(+)</name>
        <dbReference type="ChEBI" id="CHEBI:58349"/>
    </ligand>
</feature>
<dbReference type="SUPFAM" id="SSF51735">
    <property type="entry name" value="NAD(P)-binding Rossmann-fold domains"/>
    <property type="match status" value="1"/>
</dbReference>
<evidence type="ECO:0000256" key="10">
    <source>
        <dbReference type="PROSITE-ProRule" id="PRU01198"/>
    </source>
</evidence>
<dbReference type="AlphaFoldDB" id="D2C647"/>
<feature type="domain" description="KARI N-terminal Rossmann" evidence="11">
    <location>
        <begin position="1"/>
        <end position="182"/>
    </location>
</feature>
<feature type="binding site" evidence="9">
    <location>
        <position position="134"/>
    </location>
    <ligand>
        <name>NADP(+)</name>
        <dbReference type="ChEBI" id="CHEBI:58349"/>
    </ligand>
</feature>
<organism evidence="13 14">
    <name type="scientific">Thermotoga petrophila (strain ATCC BAA-489 / DSM 13996 / JCM 10882 / RKU-10)</name>
    <name type="common">Thermotoga naphthophila</name>
    <dbReference type="NCBI Taxonomy" id="590168"/>
    <lineage>
        <taxon>Bacteria</taxon>
        <taxon>Thermotogati</taxon>
        <taxon>Thermotogota</taxon>
        <taxon>Thermotogae</taxon>
        <taxon>Thermotogales</taxon>
        <taxon>Thermotogaceae</taxon>
        <taxon>Thermotoga</taxon>
    </lineage>
</organism>
<evidence type="ECO:0000256" key="8">
    <source>
        <dbReference type="ARBA" id="ARBA00023304"/>
    </source>
</evidence>
<comment type="similarity">
    <text evidence="3 9 10">Belongs to the ketol-acid reductoisomerase family.</text>
</comment>
<accession>D2C647</accession>
<feature type="binding site" evidence="9">
    <location>
        <position position="48"/>
    </location>
    <ligand>
        <name>NADP(+)</name>
        <dbReference type="ChEBI" id="CHEBI:58349"/>
    </ligand>
</feature>
<feature type="binding site" evidence="9 10">
    <location>
        <position position="191"/>
    </location>
    <ligand>
        <name>Mg(2+)</name>
        <dbReference type="ChEBI" id="CHEBI:18420"/>
        <label>1</label>
    </ligand>
</feature>
<dbReference type="EMBL" id="CP001839">
    <property type="protein sequence ID" value="ADA66433.1"/>
    <property type="molecule type" value="Genomic_DNA"/>
</dbReference>
<comment type="catalytic activity">
    <reaction evidence="9">
        <text>(2R)-2,3-dihydroxy-3-methylbutanoate + NADP(+) = (2S)-2-acetolactate + NADPH + H(+)</text>
        <dbReference type="Rhea" id="RHEA:22068"/>
        <dbReference type="ChEBI" id="CHEBI:15378"/>
        <dbReference type="ChEBI" id="CHEBI:49072"/>
        <dbReference type="ChEBI" id="CHEBI:57783"/>
        <dbReference type="ChEBI" id="CHEBI:58349"/>
        <dbReference type="ChEBI" id="CHEBI:58476"/>
        <dbReference type="EC" id="1.1.1.86"/>
    </reaction>
</comment>
<dbReference type="SUPFAM" id="SSF48179">
    <property type="entry name" value="6-phosphogluconate dehydrogenase C-terminal domain-like"/>
    <property type="match status" value="1"/>
</dbReference>
<comment type="cofactor">
    <cofactor evidence="9">
        <name>Mg(2+)</name>
        <dbReference type="ChEBI" id="CHEBI:18420"/>
    </cofactor>
    <text evidence="9">Binds 2 magnesium ions per subunit.</text>
</comment>
<evidence type="ECO:0000259" key="12">
    <source>
        <dbReference type="PROSITE" id="PS51851"/>
    </source>
</evidence>
<dbReference type="InterPro" id="IPR014359">
    <property type="entry name" value="KARI_prok"/>
</dbReference>
<comment type="caution">
    <text evidence="9">Lacks conserved residue(s) required for the propagation of feature annotation.</text>
</comment>
<dbReference type="KEGG" id="tnp:Tnap_0330"/>
<evidence type="ECO:0000256" key="6">
    <source>
        <dbReference type="ARBA" id="ARBA00022842"/>
    </source>
</evidence>
<feature type="binding site" evidence="9 10">
    <location>
        <position position="231"/>
    </location>
    <ligand>
        <name>Mg(2+)</name>
        <dbReference type="ChEBI" id="CHEBI:18420"/>
        <label>2</label>
    </ligand>
</feature>
<keyword evidence="14" id="KW-1185">Reference proteome</keyword>
<evidence type="ECO:0000256" key="2">
    <source>
        <dbReference type="ARBA" id="ARBA00004885"/>
    </source>
</evidence>
<keyword evidence="6 9" id="KW-0460">Magnesium</keyword>
<dbReference type="NCBIfam" id="NF009940">
    <property type="entry name" value="PRK13403.1"/>
    <property type="match status" value="1"/>
</dbReference>
<dbReference type="UniPathway" id="UPA00047">
    <property type="reaction ID" value="UER00056"/>
</dbReference>
<comment type="catalytic activity">
    <reaction evidence="9">
        <text>(2R,3R)-2,3-dihydroxy-3-methylpentanoate + NADP(+) = (S)-2-ethyl-2-hydroxy-3-oxobutanoate + NADPH + H(+)</text>
        <dbReference type="Rhea" id="RHEA:13493"/>
        <dbReference type="ChEBI" id="CHEBI:15378"/>
        <dbReference type="ChEBI" id="CHEBI:49256"/>
        <dbReference type="ChEBI" id="CHEBI:49258"/>
        <dbReference type="ChEBI" id="CHEBI:57783"/>
        <dbReference type="ChEBI" id="CHEBI:58349"/>
        <dbReference type="EC" id="1.1.1.86"/>
    </reaction>
</comment>
<evidence type="ECO:0000256" key="4">
    <source>
        <dbReference type="ARBA" id="ARBA00022605"/>
    </source>
</evidence>
<dbReference type="Gene3D" id="3.40.50.720">
    <property type="entry name" value="NAD(P)-binding Rossmann-like Domain"/>
    <property type="match status" value="1"/>
</dbReference>
<dbReference type="HAMAP" id="MF_00435">
    <property type="entry name" value="IlvC"/>
    <property type="match status" value="1"/>
</dbReference>
<evidence type="ECO:0000313" key="13">
    <source>
        <dbReference type="EMBL" id="ADA66433.1"/>
    </source>
</evidence>
<evidence type="ECO:0000256" key="9">
    <source>
        <dbReference type="HAMAP-Rule" id="MF_00435"/>
    </source>
</evidence>
<name>D2C647_THEP2</name>
<dbReference type="InterPro" id="IPR013023">
    <property type="entry name" value="KARI"/>
</dbReference>
<dbReference type="PROSITE" id="PS51851">
    <property type="entry name" value="KARI_C"/>
    <property type="match status" value="1"/>
</dbReference>
<evidence type="ECO:0000256" key="1">
    <source>
        <dbReference type="ARBA" id="ARBA00004864"/>
    </source>
</evidence>
<feature type="binding site" evidence="9 10">
    <location>
        <position position="195"/>
    </location>
    <ligand>
        <name>Mg(2+)</name>
        <dbReference type="ChEBI" id="CHEBI:18420"/>
        <label>1</label>
    </ligand>
</feature>
<dbReference type="FunFam" id="3.40.50.720:FF:000023">
    <property type="entry name" value="Ketol-acid reductoisomerase (NADP(+))"/>
    <property type="match status" value="1"/>
</dbReference>
<dbReference type="InterPro" id="IPR013116">
    <property type="entry name" value="KARI_N"/>
</dbReference>
<proteinExistence type="inferred from homology"/>
<dbReference type="GO" id="GO:0050661">
    <property type="term" value="F:NADP binding"/>
    <property type="evidence" value="ECO:0007669"/>
    <property type="project" value="InterPro"/>
</dbReference>
<comment type="pathway">
    <text evidence="1 9">Amino-acid biosynthesis; L-valine biosynthesis; L-valine from pyruvate: step 2/4.</text>
</comment>